<evidence type="ECO:0000256" key="1">
    <source>
        <dbReference type="SAM" id="MobiDB-lite"/>
    </source>
</evidence>
<feature type="transmembrane region" description="Helical" evidence="2">
    <location>
        <begin position="202"/>
        <end position="227"/>
    </location>
</feature>
<dbReference type="EMBL" id="JACCBB010000001">
    <property type="protein sequence ID" value="NYD21073.1"/>
    <property type="molecule type" value="Genomic_DNA"/>
</dbReference>
<protein>
    <submittedName>
        <fullName evidence="3">Uncharacterized protein</fullName>
    </submittedName>
</protein>
<proteinExistence type="predicted"/>
<dbReference type="Proteomes" id="UP000521922">
    <property type="component" value="Unassembled WGS sequence"/>
</dbReference>
<evidence type="ECO:0000313" key="4">
    <source>
        <dbReference type="Proteomes" id="UP000521922"/>
    </source>
</evidence>
<feature type="compositionally biased region" description="Basic and acidic residues" evidence="1">
    <location>
        <begin position="12"/>
        <end position="25"/>
    </location>
</feature>
<feature type="compositionally biased region" description="Low complexity" evidence="1">
    <location>
        <begin position="46"/>
        <end position="59"/>
    </location>
</feature>
<feature type="region of interest" description="Disordered" evidence="1">
    <location>
        <begin position="1"/>
        <end position="59"/>
    </location>
</feature>
<keyword evidence="2" id="KW-0472">Membrane</keyword>
<dbReference type="RefSeq" id="WP_179749119.1">
    <property type="nucleotide sequence ID" value="NZ_BAAAGN010000038.1"/>
</dbReference>
<keyword evidence="4" id="KW-1185">Reference proteome</keyword>
<sequence length="228" mass="22885">MPATPGLKVRFPRADDLRVSQDQRQDQPTSSLDGLHPAEGEDLGWAPRRAAAGSAPTATSAAFGAVEVGAPVSRLAAPVAPAPAAPVPAPVARPDRCPSCGARARAEEDWCSLCHTSLLPAPAARATSVISVTPETPVAAGPAADRAAVRVLEDEDGQLALDLQAPARQPTLDEAEVARMLGALSSSQRTGPRGLGSPRAKALVAAGGALGLTALLLGGGTLLGSLLG</sequence>
<gene>
    <name evidence="3" type="ORF">BJ968_000613</name>
</gene>
<reference evidence="3 4" key="1">
    <citation type="submission" date="2020-07" db="EMBL/GenBank/DDBJ databases">
        <title>Sequencing the genomes of 1000 actinobacteria strains.</title>
        <authorList>
            <person name="Klenk H.-P."/>
        </authorList>
    </citation>
    <scope>NUCLEOTIDE SEQUENCE [LARGE SCALE GENOMIC DNA]</scope>
    <source>
        <strain evidence="3 4">DSM 7487</strain>
    </source>
</reference>
<comment type="caution">
    <text evidence="3">The sequence shown here is derived from an EMBL/GenBank/DDBJ whole genome shotgun (WGS) entry which is preliminary data.</text>
</comment>
<dbReference type="AlphaFoldDB" id="A0A7Y9DJK7"/>
<name>A0A7Y9DJK7_9ACTN</name>
<evidence type="ECO:0000313" key="3">
    <source>
        <dbReference type="EMBL" id="NYD21073.1"/>
    </source>
</evidence>
<keyword evidence="2" id="KW-1133">Transmembrane helix</keyword>
<organism evidence="3 4">
    <name type="scientific">Kineococcus aurantiacus</name>
    <dbReference type="NCBI Taxonomy" id="37633"/>
    <lineage>
        <taxon>Bacteria</taxon>
        <taxon>Bacillati</taxon>
        <taxon>Actinomycetota</taxon>
        <taxon>Actinomycetes</taxon>
        <taxon>Kineosporiales</taxon>
        <taxon>Kineosporiaceae</taxon>
        <taxon>Kineococcus</taxon>
    </lineage>
</organism>
<evidence type="ECO:0000256" key="2">
    <source>
        <dbReference type="SAM" id="Phobius"/>
    </source>
</evidence>
<keyword evidence="2" id="KW-0812">Transmembrane</keyword>
<accession>A0A7Y9DJK7</accession>